<dbReference type="SMART" id="SM00355">
    <property type="entry name" value="ZnF_C2H2"/>
    <property type="match status" value="2"/>
</dbReference>
<dbReference type="InterPro" id="IPR013083">
    <property type="entry name" value="Znf_RING/FYVE/PHD"/>
</dbReference>
<feature type="compositionally biased region" description="Basic and acidic residues" evidence="5">
    <location>
        <begin position="379"/>
        <end position="388"/>
    </location>
</feature>
<dbReference type="PROSITE" id="PS50178">
    <property type="entry name" value="ZF_FYVE"/>
    <property type="match status" value="2"/>
</dbReference>
<dbReference type="InterPro" id="IPR011011">
    <property type="entry name" value="Znf_FYVE_PHD"/>
</dbReference>
<feature type="domain" description="FYVE-type" evidence="6">
    <location>
        <begin position="543"/>
        <end position="619"/>
    </location>
</feature>
<evidence type="ECO:0000313" key="7">
    <source>
        <dbReference type="EMBL" id="ANB14941.1"/>
    </source>
</evidence>
<dbReference type="InterPro" id="IPR013087">
    <property type="entry name" value="Znf_C2H2_type"/>
</dbReference>
<protein>
    <submittedName>
        <fullName evidence="7">Pep7p</fullName>
    </submittedName>
</protein>
<dbReference type="GO" id="GO:0032266">
    <property type="term" value="F:phosphatidylinositol-3-phosphate binding"/>
    <property type="evidence" value="ECO:0007669"/>
    <property type="project" value="UniProtKB-ARBA"/>
</dbReference>
<feature type="compositionally biased region" description="Low complexity" evidence="5">
    <location>
        <begin position="749"/>
        <end position="771"/>
    </location>
</feature>
<sequence length="844" mass="91042">MEISFITSLEVVIVAKVESPFQHVMSRRSRVFGPPGTGVGVKPFATSPLKSSPLATPPVSADGSGSGSNSREDSQNLHLSGVKSPLVGSLLSSPKRVDSPPSSSELSLSESVSSSITSDDTTIVPEPAFDKHARASGGSSLPVSVPGSAPALNDVNGFRDGPSGELGFESVINSGYGLSGADAGAGSGSGSSHGHSGSSNMDIGDQLHDISSLAASGSGFSGLDGDGIKELVVPSSFDLATSSDDVPSLIVTDSGVGSEVGSGTGSAVPDLMCPICGDSMVSLLQLNRHLDDAHSETVTPTENEQLKGWFRKKVEQAKQIQQLQTVTSVFSQSLNLNLFDDSGSDRSVVVGSGTSSGAGVGAGTGSGGNASGSSTPRRNVQDKSEAVTRKHWKNHGTGPAGRDKCSYPTCDKLLVSRNGAIHCRQCGQLFCREHSMYQMKLAPQTARHDPTSGSSVWCRVCQTCYESRPGYNDHSGTVHDLSAYFLQVRQKQVDINELEVNRLEKRLIRLIRALADLGEGLFTYTTSIRRKSIEHHVAVWQNDKDVHNCPICSQKFGYSLRKHHCRVCGQVVCADLGTDCSRDVPISVLSNKLDNGTNQLPRRDDIGIRICRDCKRTIFAKRNFEAEGQADRPDMLKIYDSMAHIKHSIDISLPKFQDMLMKLNDPENPPPHQVLDEAATVRRKLLQSFSQYDSMARKVLTADALRETDKRLQKQIYQVAAQYLQENMLPLKALPRALKHNKAAAAAVASTEVSSSNSSISENMDPSSTSTPVPPTPLLSDDEIQSYREQLIVMEEQKFMVENMISESKTHRRFNEVAPLEENLRDLEQEVSRIKSVLGSYVIT</sequence>
<keyword evidence="8" id="KW-1185">Reference proteome</keyword>
<dbReference type="SUPFAM" id="SSF140125">
    <property type="entry name" value="Rabenosyn-5 Rab-binding domain-like"/>
    <property type="match status" value="1"/>
</dbReference>
<gene>
    <name evidence="7" type="primary">PEP7</name>
    <name evidence="7" type="ORF">AWJ20_2558</name>
</gene>
<dbReference type="CDD" id="cd15761">
    <property type="entry name" value="FYVE1_Vac1p_like"/>
    <property type="match status" value="1"/>
</dbReference>
<feature type="region of interest" description="Disordered" evidence="5">
    <location>
        <begin position="349"/>
        <end position="402"/>
    </location>
</feature>
<dbReference type="InterPro" id="IPR017455">
    <property type="entry name" value="Znf_FYVE-rel"/>
</dbReference>
<proteinExistence type="predicted"/>
<evidence type="ECO:0000256" key="2">
    <source>
        <dbReference type="ARBA" id="ARBA00022771"/>
    </source>
</evidence>
<dbReference type="InterPro" id="IPR000306">
    <property type="entry name" value="Znf_FYVE"/>
</dbReference>
<feature type="region of interest" description="Disordered" evidence="5">
    <location>
        <begin position="182"/>
        <end position="204"/>
    </location>
</feature>
<evidence type="ECO:0000259" key="6">
    <source>
        <dbReference type="PROSITE" id="PS50178"/>
    </source>
</evidence>
<evidence type="ECO:0000313" key="8">
    <source>
        <dbReference type="Proteomes" id="UP000189580"/>
    </source>
</evidence>
<dbReference type="GeneID" id="30034482"/>
<feature type="region of interest" description="Disordered" evidence="5">
    <location>
        <begin position="43"/>
        <end position="77"/>
    </location>
</feature>
<dbReference type="Proteomes" id="UP000189580">
    <property type="component" value="Chromosome b"/>
</dbReference>
<dbReference type="InterPro" id="IPR021565">
    <property type="entry name" value="Rbsn_Rab-bd"/>
</dbReference>
<dbReference type="Pfam" id="PF11464">
    <property type="entry name" value="Rbsn"/>
    <property type="match status" value="1"/>
</dbReference>
<evidence type="ECO:0000256" key="4">
    <source>
        <dbReference type="PROSITE-ProRule" id="PRU00091"/>
    </source>
</evidence>
<evidence type="ECO:0000256" key="5">
    <source>
        <dbReference type="SAM" id="MobiDB-lite"/>
    </source>
</evidence>
<feature type="region of interest" description="Disordered" evidence="5">
    <location>
        <begin position="749"/>
        <end position="780"/>
    </location>
</feature>
<keyword evidence="3" id="KW-0862">Zinc</keyword>
<keyword evidence="1" id="KW-0479">Metal-binding</keyword>
<feature type="domain" description="FYVE-type" evidence="6">
    <location>
        <begin position="410"/>
        <end position="469"/>
    </location>
</feature>
<organism evidence="7 8">
    <name type="scientific">Sugiyamaella lignohabitans</name>
    <dbReference type="NCBI Taxonomy" id="796027"/>
    <lineage>
        <taxon>Eukaryota</taxon>
        <taxon>Fungi</taxon>
        <taxon>Dikarya</taxon>
        <taxon>Ascomycota</taxon>
        <taxon>Saccharomycotina</taxon>
        <taxon>Dipodascomycetes</taxon>
        <taxon>Dipodascales</taxon>
        <taxon>Trichomonascaceae</taxon>
        <taxon>Sugiyamaella</taxon>
    </lineage>
</organism>
<name>A0A167F882_9ASCO</name>
<dbReference type="OrthoDB" id="166134at2759"/>
<keyword evidence="2 4" id="KW-0863">Zinc-finger</keyword>
<dbReference type="Gene3D" id="3.30.40.10">
    <property type="entry name" value="Zinc/RING finger domain, C3HC4 (zinc finger)"/>
    <property type="match status" value="2"/>
</dbReference>
<dbReference type="Gene3D" id="4.10.860.20">
    <property type="entry name" value="Rabenosyn, Rab binding domain"/>
    <property type="match status" value="1"/>
</dbReference>
<dbReference type="AlphaFoldDB" id="A0A167F882"/>
<dbReference type="SMART" id="SM00064">
    <property type="entry name" value="FYVE"/>
    <property type="match status" value="2"/>
</dbReference>
<feature type="compositionally biased region" description="Low complexity" evidence="5">
    <location>
        <begin position="99"/>
        <end position="123"/>
    </location>
</feature>
<dbReference type="CDD" id="cd15737">
    <property type="entry name" value="FYVE2_Vac1p_like"/>
    <property type="match status" value="1"/>
</dbReference>
<reference evidence="7 8" key="1">
    <citation type="submission" date="2016-02" db="EMBL/GenBank/DDBJ databases">
        <title>Complete genome sequence and transcriptome regulation of the pentose utilising yeast Sugiyamaella lignohabitans.</title>
        <authorList>
            <person name="Bellasio M."/>
            <person name="Peymann A."/>
            <person name="Valli M."/>
            <person name="Sipitzky M."/>
            <person name="Graf A."/>
            <person name="Sauer M."/>
            <person name="Marx H."/>
            <person name="Mattanovich D."/>
        </authorList>
    </citation>
    <scope>NUCLEOTIDE SEQUENCE [LARGE SCALE GENOMIC DNA]</scope>
    <source>
        <strain evidence="7 8">CBS 10342</strain>
    </source>
</reference>
<dbReference type="RefSeq" id="XP_018737418.1">
    <property type="nucleotide sequence ID" value="XM_018879507.1"/>
</dbReference>
<dbReference type="KEGG" id="slb:AWJ20_2558"/>
<dbReference type="PANTHER" id="PTHR23164">
    <property type="entry name" value="EARLY ENDOSOME ANTIGEN 1"/>
    <property type="match status" value="1"/>
</dbReference>
<feature type="compositionally biased region" description="Gly residues" evidence="5">
    <location>
        <begin position="354"/>
        <end position="370"/>
    </location>
</feature>
<dbReference type="GO" id="GO:0008270">
    <property type="term" value="F:zinc ion binding"/>
    <property type="evidence" value="ECO:0007669"/>
    <property type="project" value="UniProtKB-KW"/>
</dbReference>
<evidence type="ECO:0000256" key="3">
    <source>
        <dbReference type="ARBA" id="ARBA00022833"/>
    </source>
</evidence>
<dbReference type="SUPFAM" id="SSF57903">
    <property type="entry name" value="FYVE/PHD zinc finger"/>
    <property type="match status" value="2"/>
</dbReference>
<dbReference type="EMBL" id="CP014503">
    <property type="protein sequence ID" value="ANB14941.1"/>
    <property type="molecule type" value="Genomic_DNA"/>
</dbReference>
<dbReference type="PROSITE" id="PS00028">
    <property type="entry name" value="ZINC_FINGER_C2H2_1"/>
    <property type="match status" value="1"/>
</dbReference>
<accession>A0A167F882</accession>
<dbReference type="InterPro" id="IPR036531">
    <property type="entry name" value="Rbsn_Rab-bd_sf"/>
</dbReference>
<feature type="region of interest" description="Disordered" evidence="5">
    <location>
        <begin position="90"/>
        <end position="123"/>
    </location>
</feature>
<dbReference type="Pfam" id="PF01363">
    <property type="entry name" value="FYVE"/>
    <property type="match status" value="2"/>
</dbReference>
<evidence type="ECO:0000256" key="1">
    <source>
        <dbReference type="ARBA" id="ARBA00022723"/>
    </source>
</evidence>